<gene>
    <name evidence="1" type="ORF">P5673_027476</name>
</gene>
<dbReference type="Proteomes" id="UP001249851">
    <property type="component" value="Unassembled WGS sequence"/>
</dbReference>
<reference evidence="1" key="2">
    <citation type="journal article" date="2023" name="Science">
        <title>Genomic signatures of disease resistance in endangered staghorn corals.</title>
        <authorList>
            <person name="Vollmer S.V."/>
            <person name="Selwyn J.D."/>
            <person name="Despard B.A."/>
            <person name="Roesel C.L."/>
        </authorList>
    </citation>
    <scope>NUCLEOTIDE SEQUENCE</scope>
    <source>
        <strain evidence="1">K2</strain>
    </source>
</reference>
<evidence type="ECO:0000313" key="2">
    <source>
        <dbReference type="Proteomes" id="UP001249851"/>
    </source>
</evidence>
<proteinExistence type="predicted"/>
<sequence>MPSLPSGIKLPPPLKTDGNLATNWKRFERAWDNYVIVARLERFNEKYKMAMFLSVIGEDVLEIFDGMDFITGNQ</sequence>
<accession>A0AAD9PZ74</accession>
<protein>
    <submittedName>
        <fullName evidence="1">Uncharacterized protein</fullName>
    </submittedName>
</protein>
<comment type="caution">
    <text evidence="1">The sequence shown here is derived from an EMBL/GenBank/DDBJ whole genome shotgun (WGS) entry which is preliminary data.</text>
</comment>
<keyword evidence="2" id="KW-1185">Reference proteome</keyword>
<evidence type="ECO:0000313" key="1">
    <source>
        <dbReference type="EMBL" id="KAK2551683.1"/>
    </source>
</evidence>
<dbReference type="AlphaFoldDB" id="A0AAD9PZ74"/>
<reference evidence="1" key="1">
    <citation type="journal article" date="2023" name="G3 (Bethesda)">
        <title>Whole genome assembly and annotation of the endangered Caribbean coral Acropora cervicornis.</title>
        <authorList>
            <person name="Selwyn J.D."/>
            <person name="Vollmer S.V."/>
        </authorList>
    </citation>
    <scope>NUCLEOTIDE SEQUENCE</scope>
    <source>
        <strain evidence="1">K2</strain>
    </source>
</reference>
<name>A0AAD9PZ74_ACRCE</name>
<dbReference type="EMBL" id="JARQWQ010000095">
    <property type="protein sequence ID" value="KAK2551683.1"/>
    <property type="molecule type" value="Genomic_DNA"/>
</dbReference>
<organism evidence="1 2">
    <name type="scientific">Acropora cervicornis</name>
    <name type="common">Staghorn coral</name>
    <dbReference type="NCBI Taxonomy" id="6130"/>
    <lineage>
        <taxon>Eukaryota</taxon>
        <taxon>Metazoa</taxon>
        <taxon>Cnidaria</taxon>
        <taxon>Anthozoa</taxon>
        <taxon>Hexacorallia</taxon>
        <taxon>Scleractinia</taxon>
        <taxon>Astrocoeniina</taxon>
        <taxon>Acroporidae</taxon>
        <taxon>Acropora</taxon>
    </lineage>
</organism>